<evidence type="ECO:0000313" key="10">
    <source>
        <dbReference type="EMBL" id="RLL14541.1"/>
    </source>
</evidence>
<name>A0A498D4E8_9FIRM</name>
<evidence type="ECO:0000256" key="4">
    <source>
        <dbReference type="ARBA" id="ARBA00022917"/>
    </source>
</evidence>
<dbReference type="Pfam" id="PF00889">
    <property type="entry name" value="EF_TS"/>
    <property type="match status" value="1"/>
</dbReference>
<dbReference type="InterPro" id="IPR014039">
    <property type="entry name" value="Transl_elong_EFTs/EF1B_dimer"/>
</dbReference>
<dbReference type="InterPro" id="IPR009060">
    <property type="entry name" value="UBA-like_sf"/>
</dbReference>
<dbReference type="GO" id="GO:0005737">
    <property type="term" value="C:cytoplasm"/>
    <property type="evidence" value="ECO:0007669"/>
    <property type="project" value="UniProtKB-SubCell"/>
</dbReference>
<evidence type="ECO:0000256" key="5">
    <source>
        <dbReference type="ARBA" id="ARBA00025453"/>
    </source>
</evidence>
<dbReference type="PANTHER" id="PTHR11741">
    <property type="entry name" value="ELONGATION FACTOR TS"/>
    <property type="match status" value="1"/>
</dbReference>
<comment type="subcellular location">
    <subcellularLocation>
        <location evidence="6 8">Cytoplasm</location>
    </subcellularLocation>
</comment>
<keyword evidence="3 6" id="KW-0251">Elongation factor</keyword>
<evidence type="ECO:0000259" key="9">
    <source>
        <dbReference type="Pfam" id="PF00889"/>
    </source>
</evidence>
<dbReference type="AlphaFoldDB" id="A0A498D4E8"/>
<keyword evidence="6" id="KW-0963">Cytoplasm</keyword>
<dbReference type="GO" id="GO:0003746">
    <property type="term" value="F:translation elongation factor activity"/>
    <property type="evidence" value="ECO:0007669"/>
    <property type="project" value="UniProtKB-UniRule"/>
</dbReference>
<dbReference type="FunFam" id="1.10.286.20:FF:000001">
    <property type="entry name" value="Elongation factor Ts"/>
    <property type="match status" value="1"/>
</dbReference>
<dbReference type="RefSeq" id="WP_101550711.1">
    <property type="nucleotide sequence ID" value="NZ_DBFNFR010000163.1"/>
</dbReference>
<gene>
    <name evidence="6" type="primary">tsf</name>
    <name evidence="10" type="ORF">D4A47_00730</name>
</gene>
<keyword evidence="4 6" id="KW-0648">Protein biosynthesis</keyword>
<dbReference type="InterPro" id="IPR018101">
    <property type="entry name" value="Transl_elong_Ts_CS"/>
</dbReference>
<dbReference type="Gene3D" id="1.10.8.10">
    <property type="entry name" value="DNA helicase RuvA subunit, C-terminal domain"/>
    <property type="match status" value="1"/>
</dbReference>
<dbReference type="Proteomes" id="UP000276301">
    <property type="component" value="Unassembled WGS sequence"/>
</dbReference>
<protein>
    <recommendedName>
        <fullName evidence="2 6">Elongation factor Ts</fullName>
        <shortName evidence="6">EF-Ts</shortName>
    </recommendedName>
</protein>
<dbReference type="SUPFAM" id="SSF46934">
    <property type="entry name" value="UBA-like"/>
    <property type="match status" value="1"/>
</dbReference>
<evidence type="ECO:0000313" key="11">
    <source>
        <dbReference type="Proteomes" id="UP000276301"/>
    </source>
</evidence>
<evidence type="ECO:0000256" key="1">
    <source>
        <dbReference type="ARBA" id="ARBA00005532"/>
    </source>
</evidence>
<feature type="region of interest" description="Involved in Mg(2+) ion dislocation from EF-Tu" evidence="6">
    <location>
        <begin position="81"/>
        <end position="84"/>
    </location>
</feature>
<dbReference type="EMBL" id="RCHT01000001">
    <property type="protein sequence ID" value="RLL14541.1"/>
    <property type="molecule type" value="Genomic_DNA"/>
</dbReference>
<comment type="function">
    <text evidence="5 6 7">Associates with the EF-Tu.GDP complex and induces the exchange of GDP to GTP. It remains bound to the aminoacyl-tRNA.EF-Tu.GTP complex up to the GTP hydrolysis stage on the ribosome.</text>
</comment>
<evidence type="ECO:0000256" key="2">
    <source>
        <dbReference type="ARBA" id="ARBA00016956"/>
    </source>
</evidence>
<dbReference type="PROSITE" id="PS01127">
    <property type="entry name" value="EF_TS_2"/>
    <property type="match status" value="1"/>
</dbReference>
<dbReference type="CDD" id="cd14275">
    <property type="entry name" value="UBA_EF-Ts"/>
    <property type="match status" value="1"/>
</dbReference>
<proteinExistence type="inferred from homology"/>
<dbReference type="InterPro" id="IPR036402">
    <property type="entry name" value="EF-Ts_dimer_sf"/>
</dbReference>
<comment type="caution">
    <text evidence="10">The sequence shown here is derived from an EMBL/GenBank/DDBJ whole genome shotgun (WGS) entry which is preliminary data.</text>
</comment>
<accession>A0A498D4E8</accession>
<dbReference type="HAMAP" id="MF_00050">
    <property type="entry name" value="EF_Ts"/>
    <property type="match status" value="1"/>
</dbReference>
<evidence type="ECO:0000256" key="6">
    <source>
        <dbReference type="HAMAP-Rule" id="MF_00050"/>
    </source>
</evidence>
<evidence type="ECO:0000256" key="8">
    <source>
        <dbReference type="RuleBase" id="RU000643"/>
    </source>
</evidence>
<reference evidence="10 11" key="1">
    <citation type="submission" date="2018-10" db="EMBL/GenBank/DDBJ databases">
        <title>Anaerotruncus faecis sp. nov., isolated from human feces.</title>
        <authorList>
            <person name="Wang Y.-J."/>
        </authorList>
    </citation>
    <scope>NUCLEOTIDE SEQUENCE [LARGE SCALE GENOMIC DNA]</scope>
    <source>
        <strain evidence="10 11">22A2-44</strain>
    </source>
</reference>
<dbReference type="Gene3D" id="3.30.479.20">
    <property type="entry name" value="Elongation factor Ts, dimerisation domain"/>
    <property type="match status" value="2"/>
</dbReference>
<dbReference type="Gene3D" id="1.10.286.20">
    <property type="match status" value="1"/>
</dbReference>
<organism evidence="10 11">
    <name type="scientific">Anaerotruncus massiliensis</name>
    <name type="common">ex Liu et al. 2021</name>
    <dbReference type="NCBI Taxonomy" id="2321404"/>
    <lineage>
        <taxon>Bacteria</taxon>
        <taxon>Bacillati</taxon>
        <taxon>Bacillota</taxon>
        <taxon>Clostridia</taxon>
        <taxon>Eubacteriales</taxon>
        <taxon>Oscillospiraceae</taxon>
        <taxon>Anaerotruncus</taxon>
    </lineage>
</organism>
<dbReference type="PANTHER" id="PTHR11741:SF0">
    <property type="entry name" value="ELONGATION FACTOR TS, MITOCHONDRIAL"/>
    <property type="match status" value="1"/>
</dbReference>
<keyword evidence="11" id="KW-1185">Reference proteome</keyword>
<evidence type="ECO:0000256" key="7">
    <source>
        <dbReference type="RuleBase" id="RU000642"/>
    </source>
</evidence>
<dbReference type="NCBIfam" id="TIGR00116">
    <property type="entry name" value="tsf"/>
    <property type="match status" value="1"/>
</dbReference>
<dbReference type="SUPFAM" id="SSF54713">
    <property type="entry name" value="Elongation factor Ts (EF-Ts), dimerisation domain"/>
    <property type="match status" value="2"/>
</dbReference>
<dbReference type="InterPro" id="IPR001816">
    <property type="entry name" value="Transl_elong_EFTs/EF1B"/>
</dbReference>
<dbReference type="FunFam" id="1.10.8.10:FF:000001">
    <property type="entry name" value="Elongation factor Ts"/>
    <property type="match status" value="1"/>
</dbReference>
<sequence length="306" mass="33448">MAFTAKDVQALREQTNCGMMDCKKALTEADGDMEKAVEILREKGLAAATKKAGRIAAEGVVLAMVDDDTKVGVVIEVNSETDFVAKNDKFMDFVKSCAKTVAAHKPADVDALLKLPAVGMSMTVEEELRDKILTIGENMKVRRFTYAEGPLVTYVHGGGRIGVMVTFETDVADKEGFQAYAKDVAMQVAAINPLFLDEASVPADVIEKEKEILTAQIANDEKLKNKPAQIIAKMVDGRIGKYYKENCLLDQPFVKNGDITVAQYTEETAKELGGSIKVTGFVRYEKGEGLEKREDNFADEVASMIK</sequence>
<feature type="domain" description="Translation elongation factor EFTs/EF1B dimerisation" evidence="9">
    <location>
        <begin position="72"/>
        <end position="288"/>
    </location>
</feature>
<evidence type="ECO:0000256" key="3">
    <source>
        <dbReference type="ARBA" id="ARBA00022768"/>
    </source>
</evidence>
<comment type="similarity">
    <text evidence="1 6 7">Belongs to the EF-Ts family.</text>
</comment>
<dbReference type="PROSITE" id="PS01126">
    <property type="entry name" value="EF_TS_1"/>
    <property type="match status" value="1"/>
</dbReference>